<keyword evidence="9" id="KW-1185">Reference proteome</keyword>
<evidence type="ECO:0000256" key="1">
    <source>
        <dbReference type="ARBA" id="ARBA00004496"/>
    </source>
</evidence>
<evidence type="ECO:0000256" key="3">
    <source>
        <dbReference type="ARBA" id="ARBA00022597"/>
    </source>
</evidence>
<gene>
    <name evidence="8" type="ORF">BXY41_10650</name>
</gene>
<evidence type="ECO:0000256" key="2">
    <source>
        <dbReference type="ARBA" id="ARBA00022448"/>
    </source>
</evidence>
<dbReference type="EMBL" id="PTJA01000006">
    <property type="protein sequence ID" value="PPK80460.1"/>
    <property type="molecule type" value="Genomic_DNA"/>
</dbReference>
<keyword evidence="4" id="KW-0808">Transferase</keyword>
<dbReference type="InterPro" id="IPR001127">
    <property type="entry name" value="PTS_EIIA_1_perm"/>
</dbReference>
<keyword evidence="5" id="KW-0598">Phosphotransferase system</keyword>
<comment type="subcellular location">
    <subcellularLocation>
        <location evidence="1">Cytoplasm</location>
    </subcellularLocation>
</comment>
<dbReference type="Gene3D" id="2.70.70.10">
    <property type="entry name" value="Glucose Permease (Domain IIA)"/>
    <property type="match status" value="1"/>
</dbReference>
<comment type="caution">
    <text evidence="8">The sequence shown here is derived from an EMBL/GenBank/DDBJ whole genome shotgun (WGS) entry which is preliminary data.</text>
</comment>
<dbReference type="InterPro" id="IPR011055">
    <property type="entry name" value="Dup_hybrid_motif"/>
</dbReference>
<dbReference type="Pfam" id="PF00358">
    <property type="entry name" value="PTS_EIIA_1"/>
    <property type="match status" value="1"/>
</dbReference>
<dbReference type="FunFam" id="2.70.70.10:FF:000001">
    <property type="entry name" value="PTS system glucose-specific IIA component"/>
    <property type="match status" value="1"/>
</dbReference>
<dbReference type="PANTHER" id="PTHR45008:SF1">
    <property type="entry name" value="PTS SYSTEM GLUCOSE-SPECIFIC EIIA COMPONENT"/>
    <property type="match status" value="1"/>
</dbReference>
<dbReference type="PANTHER" id="PTHR45008">
    <property type="entry name" value="PTS SYSTEM GLUCOSE-SPECIFIC EIIA COMPONENT"/>
    <property type="match status" value="1"/>
</dbReference>
<proteinExistence type="predicted"/>
<dbReference type="AlphaFoldDB" id="A0A2S6HRZ5"/>
<evidence type="ECO:0000256" key="6">
    <source>
        <dbReference type="ARBA" id="ARBA00022777"/>
    </source>
</evidence>
<sequence>MGFLDNLFGNKEKKESDTPVIKSITCEPKTIYSPLKGTVIPLSNVSDPVFAEEVMGPGVGIEPEEGKLYAPVDGEIVSVFPTGHAIGMTTGDGMEVLLHIGIDTVQLEGDGFHALVKQGDHVKAGELLVEFDCAKIKEKGYQTTTMVLVPNAALMGTMSQPKTGSVEPLEQIFNFL</sequence>
<keyword evidence="6" id="KW-0418">Kinase</keyword>
<dbReference type="OrthoDB" id="92465at2"/>
<dbReference type="NCBIfam" id="TIGR00830">
    <property type="entry name" value="PTBA"/>
    <property type="match status" value="1"/>
</dbReference>
<dbReference type="PROSITE" id="PS51093">
    <property type="entry name" value="PTS_EIIA_TYPE_1"/>
    <property type="match status" value="1"/>
</dbReference>
<evidence type="ECO:0000313" key="9">
    <source>
        <dbReference type="Proteomes" id="UP000237749"/>
    </source>
</evidence>
<dbReference type="RefSeq" id="WP_104437162.1">
    <property type="nucleotide sequence ID" value="NZ_PTJA01000006.1"/>
</dbReference>
<dbReference type="SUPFAM" id="SSF51261">
    <property type="entry name" value="Duplicated hybrid motif"/>
    <property type="match status" value="1"/>
</dbReference>
<evidence type="ECO:0000256" key="4">
    <source>
        <dbReference type="ARBA" id="ARBA00022679"/>
    </source>
</evidence>
<dbReference type="Proteomes" id="UP000237749">
    <property type="component" value="Unassembled WGS sequence"/>
</dbReference>
<keyword evidence="2" id="KW-0813">Transport</keyword>
<feature type="domain" description="PTS EIIA type-1" evidence="7">
    <location>
        <begin position="47"/>
        <end position="151"/>
    </location>
</feature>
<evidence type="ECO:0000313" key="8">
    <source>
        <dbReference type="EMBL" id="PPK80460.1"/>
    </source>
</evidence>
<keyword evidence="3" id="KW-0762">Sugar transport</keyword>
<dbReference type="GO" id="GO:0005737">
    <property type="term" value="C:cytoplasm"/>
    <property type="evidence" value="ECO:0007669"/>
    <property type="project" value="UniProtKB-SubCell"/>
</dbReference>
<dbReference type="PROSITE" id="PS00371">
    <property type="entry name" value="PTS_EIIA_TYPE_1_HIS"/>
    <property type="match status" value="1"/>
</dbReference>
<protein>
    <submittedName>
        <fullName evidence="8">PTS system IIA component (Glc family)</fullName>
    </submittedName>
</protein>
<dbReference type="GO" id="GO:0009401">
    <property type="term" value="P:phosphoenolpyruvate-dependent sugar phosphotransferase system"/>
    <property type="evidence" value="ECO:0007669"/>
    <property type="project" value="UniProtKB-KW"/>
</dbReference>
<reference evidence="8 9" key="1">
    <citation type="submission" date="2018-02" db="EMBL/GenBank/DDBJ databases">
        <title>Genomic Encyclopedia of Archaeal and Bacterial Type Strains, Phase II (KMG-II): from individual species to whole genera.</title>
        <authorList>
            <person name="Goeker M."/>
        </authorList>
    </citation>
    <scope>NUCLEOTIDE SEQUENCE [LARGE SCALE GENOMIC DNA]</scope>
    <source>
        <strain evidence="8 9">DSM 3808</strain>
    </source>
</reference>
<dbReference type="GO" id="GO:0016301">
    <property type="term" value="F:kinase activity"/>
    <property type="evidence" value="ECO:0007669"/>
    <property type="project" value="UniProtKB-KW"/>
</dbReference>
<dbReference type="InterPro" id="IPR050890">
    <property type="entry name" value="PTS_EIIA_component"/>
</dbReference>
<evidence type="ECO:0000256" key="5">
    <source>
        <dbReference type="ARBA" id="ARBA00022683"/>
    </source>
</evidence>
<evidence type="ECO:0000259" key="7">
    <source>
        <dbReference type="PROSITE" id="PS51093"/>
    </source>
</evidence>
<name>A0A2S6HRZ5_9FIRM</name>
<accession>A0A2S6HRZ5</accession>
<organism evidence="8 9">
    <name type="scientific">Lacrimispora xylanisolvens</name>
    <dbReference type="NCBI Taxonomy" id="384636"/>
    <lineage>
        <taxon>Bacteria</taxon>
        <taxon>Bacillati</taxon>
        <taxon>Bacillota</taxon>
        <taxon>Clostridia</taxon>
        <taxon>Lachnospirales</taxon>
        <taxon>Lachnospiraceae</taxon>
        <taxon>Lacrimispora</taxon>
    </lineage>
</organism>